<evidence type="ECO:0000313" key="2">
    <source>
        <dbReference type="EMBL" id="CAD7698720.1"/>
    </source>
</evidence>
<feature type="compositionally biased region" description="Low complexity" evidence="1">
    <location>
        <begin position="77"/>
        <end position="89"/>
    </location>
</feature>
<feature type="compositionally biased region" description="Basic residues" evidence="1">
    <location>
        <begin position="133"/>
        <end position="146"/>
    </location>
</feature>
<evidence type="ECO:0000256" key="1">
    <source>
        <dbReference type="SAM" id="MobiDB-lite"/>
    </source>
</evidence>
<reference evidence="2" key="1">
    <citation type="submission" date="2020-12" db="EMBL/GenBank/DDBJ databases">
        <authorList>
            <person name="Iha C."/>
        </authorList>
    </citation>
    <scope>NUCLEOTIDE SEQUENCE</scope>
</reference>
<sequence length="156" mass="16308">MNEYSVPKQFPRIREKRGYHVKNPCLSAVVVDSEEVLKGAAEAAAAARPCVARPTASEESSEDLDARKVRQRKRITAALASRSGASALGDTDVGGAPSVKPFAEDAGAGGGSSKGTAGTQTGDAMPGKVASEKKKRKGKRERKRAAREKAAENGTK</sequence>
<comment type="caution">
    <text evidence="2">The sequence shown here is derived from an EMBL/GenBank/DDBJ whole genome shotgun (WGS) entry which is preliminary data.</text>
</comment>
<evidence type="ECO:0000313" key="3">
    <source>
        <dbReference type="Proteomes" id="UP000708148"/>
    </source>
</evidence>
<feature type="compositionally biased region" description="Basic and acidic residues" evidence="1">
    <location>
        <begin position="147"/>
        <end position="156"/>
    </location>
</feature>
<name>A0A8S1IUA7_9CHLO</name>
<feature type="region of interest" description="Disordered" evidence="1">
    <location>
        <begin position="44"/>
        <end position="156"/>
    </location>
</feature>
<dbReference type="AlphaFoldDB" id="A0A8S1IUA7"/>
<gene>
    <name evidence="2" type="ORF">OSTQU699_LOCUS4079</name>
</gene>
<keyword evidence="3" id="KW-1185">Reference proteome</keyword>
<dbReference type="EMBL" id="CAJHUC010000876">
    <property type="protein sequence ID" value="CAD7698720.1"/>
    <property type="molecule type" value="Genomic_DNA"/>
</dbReference>
<proteinExistence type="predicted"/>
<organism evidence="2 3">
    <name type="scientific">Ostreobium quekettii</name>
    <dbReference type="NCBI Taxonomy" id="121088"/>
    <lineage>
        <taxon>Eukaryota</taxon>
        <taxon>Viridiplantae</taxon>
        <taxon>Chlorophyta</taxon>
        <taxon>core chlorophytes</taxon>
        <taxon>Ulvophyceae</taxon>
        <taxon>TCBD clade</taxon>
        <taxon>Bryopsidales</taxon>
        <taxon>Ostreobineae</taxon>
        <taxon>Ostreobiaceae</taxon>
        <taxon>Ostreobium</taxon>
    </lineage>
</organism>
<protein>
    <submittedName>
        <fullName evidence="2">Uncharacterized protein</fullName>
    </submittedName>
</protein>
<dbReference type="Proteomes" id="UP000708148">
    <property type="component" value="Unassembled WGS sequence"/>
</dbReference>
<accession>A0A8S1IUA7</accession>